<protein>
    <submittedName>
        <fullName evidence="1">Uncharacterized protein</fullName>
    </submittedName>
</protein>
<comment type="caution">
    <text evidence="1">The sequence shown here is derived from an EMBL/GenBank/DDBJ whole genome shotgun (WGS) entry which is preliminary data.</text>
</comment>
<accession>A0A9D4C9V4</accession>
<organism evidence="1 2">
    <name type="scientific">Dreissena polymorpha</name>
    <name type="common">Zebra mussel</name>
    <name type="synonym">Mytilus polymorpha</name>
    <dbReference type="NCBI Taxonomy" id="45954"/>
    <lineage>
        <taxon>Eukaryota</taxon>
        <taxon>Metazoa</taxon>
        <taxon>Spiralia</taxon>
        <taxon>Lophotrochozoa</taxon>
        <taxon>Mollusca</taxon>
        <taxon>Bivalvia</taxon>
        <taxon>Autobranchia</taxon>
        <taxon>Heteroconchia</taxon>
        <taxon>Euheterodonta</taxon>
        <taxon>Imparidentia</taxon>
        <taxon>Neoheterodontei</taxon>
        <taxon>Myida</taxon>
        <taxon>Dreissenoidea</taxon>
        <taxon>Dreissenidae</taxon>
        <taxon>Dreissena</taxon>
    </lineage>
</organism>
<proteinExistence type="predicted"/>
<dbReference type="Proteomes" id="UP000828390">
    <property type="component" value="Unassembled WGS sequence"/>
</dbReference>
<evidence type="ECO:0000313" key="1">
    <source>
        <dbReference type="EMBL" id="KAH3719655.1"/>
    </source>
</evidence>
<keyword evidence="2" id="KW-1185">Reference proteome</keyword>
<reference evidence="1" key="2">
    <citation type="submission" date="2020-11" db="EMBL/GenBank/DDBJ databases">
        <authorList>
            <person name="McCartney M.A."/>
            <person name="Auch B."/>
            <person name="Kono T."/>
            <person name="Mallez S."/>
            <person name="Becker A."/>
            <person name="Gohl D.M."/>
            <person name="Silverstein K.A.T."/>
            <person name="Koren S."/>
            <person name="Bechman K.B."/>
            <person name="Herman A."/>
            <person name="Abrahante J.E."/>
            <person name="Garbe J."/>
        </authorList>
    </citation>
    <scope>NUCLEOTIDE SEQUENCE</scope>
    <source>
        <strain evidence="1">Duluth1</strain>
        <tissue evidence="1">Whole animal</tissue>
    </source>
</reference>
<name>A0A9D4C9V4_DREPO</name>
<reference evidence="1" key="1">
    <citation type="journal article" date="2019" name="bioRxiv">
        <title>The Genome of the Zebra Mussel, Dreissena polymorpha: A Resource for Invasive Species Research.</title>
        <authorList>
            <person name="McCartney M.A."/>
            <person name="Auch B."/>
            <person name="Kono T."/>
            <person name="Mallez S."/>
            <person name="Zhang Y."/>
            <person name="Obille A."/>
            <person name="Becker A."/>
            <person name="Abrahante J.E."/>
            <person name="Garbe J."/>
            <person name="Badalamenti J.P."/>
            <person name="Herman A."/>
            <person name="Mangelson H."/>
            <person name="Liachko I."/>
            <person name="Sullivan S."/>
            <person name="Sone E.D."/>
            <person name="Koren S."/>
            <person name="Silverstein K.A.T."/>
            <person name="Beckman K.B."/>
            <person name="Gohl D.M."/>
        </authorList>
    </citation>
    <scope>NUCLEOTIDE SEQUENCE</scope>
    <source>
        <strain evidence="1">Duluth1</strain>
        <tissue evidence="1">Whole animal</tissue>
    </source>
</reference>
<sequence>MQFAVTADCYFPVQNMPCFTVRTKIQTKRLNPVKADRARLSPGIPSLRRHSAGLYRHQTPTELRQRPALIGDNRGSTGKVLKCLIPPG</sequence>
<dbReference type="EMBL" id="JAIWYP010000013">
    <property type="protein sequence ID" value="KAH3719655.1"/>
    <property type="molecule type" value="Genomic_DNA"/>
</dbReference>
<gene>
    <name evidence="1" type="ORF">DPMN_062505</name>
</gene>
<evidence type="ECO:0000313" key="2">
    <source>
        <dbReference type="Proteomes" id="UP000828390"/>
    </source>
</evidence>
<dbReference type="AlphaFoldDB" id="A0A9D4C9V4"/>